<dbReference type="Pfam" id="PF22148">
    <property type="entry name" value="Fervidolysin_NPro-like"/>
    <property type="match status" value="1"/>
</dbReference>
<dbReference type="InterPro" id="IPR036852">
    <property type="entry name" value="Peptidase_S8/S53_dom_sf"/>
</dbReference>
<evidence type="ECO:0000256" key="1">
    <source>
        <dbReference type="ARBA" id="ARBA00004613"/>
    </source>
</evidence>
<evidence type="ECO:0000256" key="3">
    <source>
        <dbReference type="ARBA" id="ARBA00022525"/>
    </source>
</evidence>
<dbReference type="InterPro" id="IPR000209">
    <property type="entry name" value="Peptidase_S8/S53_dom"/>
</dbReference>
<dbReference type="RefSeq" id="WP_214658792.1">
    <property type="nucleotide sequence ID" value="NZ_CP017634.1"/>
</dbReference>
<proteinExistence type="inferred from homology"/>
<sequence>MRSLFQHKKNMREHIFLATALLVLGLFLLFPVNGTASQNHGSRDPETSGELIVKYRSDPGTASINKSLKKMQAQMITADDDLNVHLIRLQDEDSLDEAMAELEKDANVAYVEPNYIYRISGEDDPDDLYYSLQWGLDAIDVPDAWEELGDSSRRVTVAVVDTGVDYSHPDLADDPDLPVWVDTTHDKDFVNGNTAGNDADGAMDDNGHGTHVAGIIGAVTNNDLGVAGVAGTFPVTILPIKVLDKDGVGTVFDVALGIRAAADQGAAVINLSLGGPGYSRTLAEAVSYAQGKGCLVVAAAGNEDDVVDYFYPASLPGVLTVGAVEEDNFEKADFSNYGESLDVVAPGVHVLSTVPEKVYGMEDVEVLGDLGDEGCYAYFSGTSMAAPFVSGVAALIKMAHPDENAGEIAARIQETARDLGEEGWDPDYGYGLVQAEDALSADELPELDTITFISPDGGSRLWGEIPLQVQVAYPDEVGAVRFYLDEIDENHLLGEVIKDPEEDGQLFYNFTWDTTKAPGGEPLADGSYTLIAQAVDSGENSLGQGSLAVEVKNQVQSGLQFQVINPDGTPGREALVSIWYRNQEDGPPDYWYESVYQGQTDSNGTLRVPGSWATDLNDYVVLVASGQEDEEGNWVPVYYVRRLEAPQMMVIDGSQAQPVTFEAHSGESTEPMAGGEIWCYYQDENGIPLNLPDLIGYLGDEGTMNAWMDPGSYGFYALNAPDGENAYYLHQEARIPDQSTVNFDLTNTSRVQVSVTGQSDWWGWLYLDDYFGIPVTGGQEIIITPGTYPLWLDLCVVKPEGENGPETWEYWFAPENGFESENQWTFSRGESHPITVGENMQLSLTLEQTELVPGDSLYGDTTYQDNSGLFLWEVVKYEGDLSDERESSVSGRLPNGAGAQEAVTYRWDRETRAWEIVSYADDEPTEISPVLQIEKDNDGEWGTQEIECPSFTGFSYYLDPTVYVSGNYQALLSLDAGPLGSIQSRPESGNFSLGDFSPSDEVILEITAPGRESAEGAWVSVYVWTEADEWEEAWYEDLNDEGILHLPIGAGIERDDQVLIVVASSDEDSLQEPFFLYENVGMIGQRDSLEIDGTRARQVEITASASDDGIANMNILNTVFLPAGEGDNLWSITNYLGGTDEDGKLKVWLDPGIYSISGYSYSMDPDPDENTAAFYLNTPLVEVPSRSENGPEEFSILLNGDDTATITPQLTGEISSLALLPVNNAVPYSPFFELYQGDKLYLTPGTYRIATLAFREDPDGVWAYFEEMPGWSWAEDGQALDSGDEETFRFSTDFSFDLSLRENEVDKGDYLQGDVTIRDVVYGNRIADVGVSPRWYHEDGIYLSFSPEGKLLVQNERGKMTAESYDVIAPFLSIFHGEDRIYHEKNADHYLTASYLVPSDAATGSYTAQMALQIGPEGVITDTEAFEVTAGGSSGGGGGGGGGSNDAPIAVDKEDVSKYFADHPDAEALTVEAKNKKNPSVTITLDGLKLLQDKEKDLVIAGQNLAIADLLSALDLDEILDSAGTDQDVEVKITFGQQSGEENARLVLSDGMHFVAGLNLEITVLVKGNEEGTVSTFRSPISITLQLTPEQLQGCNVDLLGVYYYNEETDEMEYVGGTYDAASGKIRFETPHWSKYLVLEYKKAFTDFPAGHWAQNDVEVLVARHIVTGLSDTKFGPEKSISRAEFAALLVRALGVTADSGQEEIFRDVPAEAWFADDVAAAYQAGLIQGSSGDTFAPQSTITREEMAVMIVRALKYLEKMPEDPEMNADETLQSFADRTQVSSWALDDMAFAVTSGIMEGRTADTLAPGGQASRAESAVILKRFMQEAGLL</sequence>
<keyword evidence="12" id="KW-1185">Reference proteome</keyword>
<dbReference type="KEGG" id="fwa:DCMF_21215"/>
<dbReference type="Pfam" id="PF00395">
    <property type="entry name" value="SLH"/>
    <property type="match status" value="3"/>
</dbReference>
<dbReference type="InterPro" id="IPR015500">
    <property type="entry name" value="Peptidase_S8_subtilisin-rel"/>
</dbReference>
<evidence type="ECO:0000256" key="6">
    <source>
        <dbReference type="ARBA" id="ARBA00022801"/>
    </source>
</evidence>
<protein>
    <recommendedName>
        <fullName evidence="10">SLH domain-containing protein</fullName>
    </recommendedName>
</protein>
<dbReference type="PANTHER" id="PTHR43806">
    <property type="entry name" value="PEPTIDASE S8"/>
    <property type="match status" value="1"/>
</dbReference>
<feature type="active site" description="Charge relay system" evidence="8">
    <location>
        <position position="161"/>
    </location>
</feature>
<dbReference type="PROSITE" id="PS00138">
    <property type="entry name" value="SUBTILASE_SER"/>
    <property type="match status" value="1"/>
</dbReference>
<dbReference type="SUPFAM" id="SSF52743">
    <property type="entry name" value="Subtilisin-like"/>
    <property type="match status" value="1"/>
</dbReference>
<name>A0A3G1KWW9_FORW1</name>
<dbReference type="Pfam" id="PF00082">
    <property type="entry name" value="Peptidase_S8"/>
    <property type="match status" value="1"/>
</dbReference>
<dbReference type="InterPro" id="IPR050131">
    <property type="entry name" value="Peptidase_S8_subtilisin-like"/>
</dbReference>
<dbReference type="Proteomes" id="UP000323521">
    <property type="component" value="Chromosome"/>
</dbReference>
<keyword evidence="5" id="KW-0677">Repeat</keyword>
<evidence type="ECO:0000256" key="8">
    <source>
        <dbReference type="PROSITE-ProRule" id="PRU01240"/>
    </source>
</evidence>
<feature type="active site" description="Charge relay system" evidence="8">
    <location>
        <position position="383"/>
    </location>
</feature>
<keyword evidence="7 8" id="KW-0720">Serine protease</keyword>
<evidence type="ECO:0000256" key="2">
    <source>
        <dbReference type="ARBA" id="ARBA00011073"/>
    </source>
</evidence>
<evidence type="ECO:0000256" key="5">
    <source>
        <dbReference type="ARBA" id="ARBA00022737"/>
    </source>
</evidence>
<feature type="domain" description="SLH" evidence="10">
    <location>
        <begin position="1641"/>
        <end position="1700"/>
    </location>
</feature>
<gene>
    <name evidence="11" type="ORF">DCMF_21215</name>
</gene>
<dbReference type="PROSITE" id="PS00137">
    <property type="entry name" value="SUBTILASE_HIS"/>
    <property type="match status" value="1"/>
</dbReference>
<dbReference type="InterPro" id="IPR013783">
    <property type="entry name" value="Ig-like_fold"/>
</dbReference>
<dbReference type="PROSITE" id="PS51892">
    <property type="entry name" value="SUBTILASE"/>
    <property type="match status" value="1"/>
</dbReference>
<evidence type="ECO:0000256" key="4">
    <source>
        <dbReference type="ARBA" id="ARBA00022670"/>
    </source>
</evidence>
<organism evidence="11 12">
    <name type="scientific">Formimonas warabiya</name>
    <dbReference type="NCBI Taxonomy" id="1761012"/>
    <lineage>
        <taxon>Bacteria</taxon>
        <taxon>Bacillati</taxon>
        <taxon>Bacillota</taxon>
        <taxon>Clostridia</taxon>
        <taxon>Eubacteriales</taxon>
        <taxon>Peptococcaceae</taxon>
        <taxon>Candidatus Formimonas</taxon>
    </lineage>
</organism>
<dbReference type="InterPro" id="IPR054399">
    <property type="entry name" value="Fervidolysin-like_N_prodom"/>
</dbReference>
<dbReference type="InterPro" id="IPR022398">
    <property type="entry name" value="Peptidase_S8_His-AS"/>
</dbReference>
<dbReference type="InterPro" id="IPR001119">
    <property type="entry name" value="SLH_dom"/>
</dbReference>
<keyword evidence="3" id="KW-0964">Secreted</keyword>
<dbReference type="GO" id="GO:0005576">
    <property type="term" value="C:extracellular region"/>
    <property type="evidence" value="ECO:0007669"/>
    <property type="project" value="UniProtKB-SubCell"/>
</dbReference>
<dbReference type="EMBL" id="CP017634">
    <property type="protein sequence ID" value="ATW26942.1"/>
    <property type="molecule type" value="Genomic_DNA"/>
</dbReference>
<dbReference type="PROSITE" id="PS51272">
    <property type="entry name" value="SLH"/>
    <property type="match status" value="3"/>
</dbReference>
<feature type="active site" description="Charge relay system" evidence="8">
    <location>
        <position position="208"/>
    </location>
</feature>
<dbReference type="InterPro" id="IPR023827">
    <property type="entry name" value="Peptidase_S8_Asp-AS"/>
</dbReference>
<evidence type="ECO:0000313" key="11">
    <source>
        <dbReference type="EMBL" id="ATW26942.1"/>
    </source>
</evidence>
<dbReference type="PRINTS" id="PR00723">
    <property type="entry name" value="SUBTILISIN"/>
</dbReference>
<feature type="domain" description="SLH" evidence="10">
    <location>
        <begin position="1702"/>
        <end position="1765"/>
    </location>
</feature>
<comment type="similarity">
    <text evidence="2 8 9">Belongs to the peptidase S8 family.</text>
</comment>
<reference evidence="11 12" key="1">
    <citation type="submission" date="2016-10" db="EMBL/GenBank/DDBJ databases">
        <title>Complete Genome Sequence of Peptococcaceae strain DCMF.</title>
        <authorList>
            <person name="Edwards R.J."/>
            <person name="Holland S.I."/>
            <person name="Deshpande N.P."/>
            <person name="Wong Y.K."/>
            <person name="Ertan H."/>
            <person name="Manefield M."/>
            <person name="Russell T.L."/>
            <person name="Lee M.J."/>
        </authorList>
    </citation>
    <scope>NUCLEOTIDE SEQUENCE [LARGE SCALE GENOMIC DNA]</scope>
    <source>
        <strain evidence="11 12">DCMF</strain>
    </source>
</reference>
<dbReference type="PANTHER" id="PTHR43806:SF11">
    <property type="entry name" value="CEREVISIN-RELATED"/>
    <property type="match status" value="1"/>
</dbReference>
<feature type="domain" description="SLH" evidence="10">
    <location>
        <begin position="1773"/>
        <end position="1832"/>
    </location>
</feature>
<accession>A0A3G1KWW9</accession>
<comment type="subcellular location">
    <subcellularLocation>
        <location evidence="1">Secreted</location>
    </subcellularLocation>
</comment>
<evidence type="ECO:0000259" key="10">
    <source>
        <dbReference type="PROSITE" id="PS51272"/>
    </source>
</evidence>
<keyword evidence="4 8" id="KW-0645">Protease</keyword>
<evidence type="ECO:0000313" key="12">
    <source>
        <dbReference type="Proteomes" id="UP000323521"/>
    </source>
</evidence>
<keyword evidence="6 8" id="KW-0378">Hydrolase</keyword>
<dbReference type="InterPro" id="IPR023828">
    <property type="entry name" value="Peptidase_S8_Ser-AS"/>
</dbReference>
<dbReference type="GO" id="GO:0006508">
    <property type="term" value="P:proteolysis"/>
    <property type="evidence" value="ECO:0007669"/>
    <property type="project" value="UniProtKB-KW"/>
</dbReference>
<dbReference type="CDD" id="cd07484">
    <property type="entry name" value="Peptidases_S8_Thermitase_like"/>
    <property type="match status" value="1"/>
</dbReference>
<dbReference type="Gene3D" id="2.60.40.10">
    <property type="entry name" value="Immunoglobulins"/>
    <property type="match status" value="1"/>
</dbReference>
<dbReference type="Gene3D" id="3.40.50.200">
    <property type="entry name" value="Peptidase S8/S53 domain"/>
    <property type="match status" value="1"/>
</dbReference>
<dbReference type="PROSITE" id="PS00136">
    <property type="entry name" value="SUBTILASE_ASP"/>
    <property type="match status" value="1"/>
</dbReference>
<evidence type="ECO:0000256" key="9">
    <source>
        <dbReference type="RuleBase" id="RU003355"/>
    </source>
</evidence>
<evidence type="ECO:0000256" key="7">
    <source>
        <dbReference type="ARBA" id="ARBA00022825"/>
    </source>
</evidence>
<dbReference type="GO" id="GO:0004252">
    <property type="term" value="F:serine-type endopeptidase activity"/>
    <property type="evidence" value="ECO:0007669"/>
    <property type="project" value="UniProtKB-UniRule"/>
</dbReference>
<dbReference type="InterPro" id="IPR034084">
    <property type="entry name" value="Thermitase-like_dom"/>
</dbReference>